<comment type="caution">
    <text evidence="2">The sequence shown here is derived from an EMBL/GenBank/DDBJ whole genome shotgun (WGS) entry which is preliminary data.</text>
</comment>
<gene>
    <name evidence="2" type="ORF">HNS30_06535</name>
</gene>
<dbReference type="Proteomes" id="UP000528460">
    <property type="component" value="Unassembled WGS sequence"/>
</dbReference>
<feature type="transmembrane region" description="Helical" evidence="1">
    <location>
        <begin position="211"/>
        <end position="235"/>
    </location>
</feature>
<organism evidence="2 3">
    <name type="scientific">Corallococcus exercitus</name>
    <dbReference type="NCBI Taxonomy" id="2316736"/>
    <lineage>
        <taxon>Bacteria</taxon>
        <taxon>Pseudomonadati</taxon>
        <taxon>Myxococcota</taxon>
        <taxon>Myxococcia</taxon>
        <taxon>Myxococcales</taxon>
        <taxon>Cystobacterineae</taxon>
        <taxon>Myxococcaceae</taxon>
        <taxon>Corallococcus</taxon>
    </lineage>
</organism>
<feature type="transmembrane region" description="Helical" evidence="1">
    <location>
        <begin position="92"/>
        <end position="117"/>
    </location>
</feature>
<evidence type="ECO:0008006" key="4">
    <source>
        <dbReference type="Google" id="ProtNLM"/>
    </source>
</evidence>
<evidence type="ECO:0000256" key="1">
    <source>
        <dbReference type="SAM" id="Phobius"/>
    </source>
</evidence>
<proteinExistence type="predicted"/>
<dbReference type="RefSeq" id="WP_171412923.1">
    <property type="nucleotide sequence ID" value="NZ_JABFJW010000032.1"/>
</dbReference>
<accession>A0A7Y4JPX1</accession>
<dbReference type="EMBL" id="JABFJW010000032">
    <property type="protein sequence ID" value="NOK08688.1"/>
    <property type="molecule type" value="Genomic_DNA"/>
</dbReference>
<feature type="transmembrane region" description="Helical" evidence="1">
    <location>
        <begin position="311"/>
        <end position="333"/>
    </location>
</feature>
<reference evidence="2 3" key="1">
    <citation type="submission" date="2020-05" db="EMBL/GenBank/DDBJ databases">
        <authorList>
            <person name="Whitworth D."/>
        </authorList>
    </citation>
    <scope>NUCLEOTIDE SEQUENCE [LARGE SCALE GENOMIC DNA]</scope>
    <source>
        <strain evidence="2 3">CA046A</strain>
    </source>
</reference>
<feature type="transmembrane region" description="Helical" evidence="1">
    <location>
        <begin position="286"/>
        <end position="305"/>
    </location>
</feature>
<evidence type="ECO:0000313" key="3">
    <source>
        <dbReference type="Proteomes" id="UP000528460"/>
    </source>
</evidence>
<name>A0A7Y4JPX1_9BACT</name>
<dbReference type="AlphaFoldDB" id="A0A7Y4JPX1"/>
<keyword evidence="1" id="KW-1133">Transmembrane helix</keyword>
<feature type="transmembrane region" description="Helical" evidence="1">
    <location>
        <begin position="124"/>
        <end position="143"/>
    </location>
</feature>
<feature type="transmembrane region" description="Helical" evidence="1">
    <location>
        <begin position="175"/>
        <end position="204"/>
    </location>
</feature>
<keyword evidence="1" id="KW-0812">Transmembrane</keyword>
<sequence>MSAIRPARALALLGFALLAPTAPFLFFAVARLAFHVPIEPNEGWNALHTVRLVGGGPLYLPFESLPLAPVNYPPLSFLVMKALNPLFPDLLVLGRVVAALAFLGVGGLIAATVAALAPGRRGPALLGALVWVSVGGHAAYRYLGMYEPQMLGHVFSTGALYLFVRWRERLRPGHIAVLALLCCMGLLVKHLLVATPLALALVLLRLDRRLFLHLAAWGVAWIVGLGAVLGALAGGDMLSNILAVEHARGKSLADGAAFTWEVLLAPGAGLLLLPVVALWRERRREWDVVFAYVIASLLEGGLAVVGDGVDVNAWFDFFISASLAAGLLAAVLLQGQPLPWRRRAAWACLVATLVPVGMDYRTRFGEAAATVRALPVTERTFARYAALLREARGPVLYEDRLMGFLSGKPYLFDRFTGAALVRSGAVPERVLADPLRAGTFDWLVFERDIRPRLAELRGRGYDWSRVTGAPGLAWTDNVLLSIDEAYEYVPTEGPYHAYRPRRSTGVR</sequence>
<keyword evidence="1" id="KW-0472">Membrane</keyword>
<feature type="transmembrane region" description="Helical" evidence="1">
    <location>
        <begin position="255"/>
        <end position="279"/>
    </location>
</feature>
<protein>
    <recommendedName>
        <fullName evidence="4">Glycosyltransferase RgtA/B/C/D-like domain-containing protein</fullName>
    </recommendedName>
</protein>
<evidence type="ECO:0000313" key="2">
    <source>
        <dbReference type="EMBL" id="NOK08688.1"/>
    </source>
</evidence>